<organism evidence="2 3">
    <name type="scientific">Halobacillus yeomjeoni</name>
    <dbReference type="NCBI Taxonomy" id="311194"/>
    <lineage>
        <taxon>Bacteria</taxon>
        <taxon>Bacillati</taxon>
        <taxon>Bacillota</taxon>
        <taxon>Bacilli</taxon>
        <taxon>Bacillales</taxon>
        <taxon>Bacillaceae</taxon>
        <taxon>Halobacillus</taxon>
    </lineage>
</organism>
<dbReference type="AlphaFoldDB" id="A0A931HW54"/>
<gene>
    <name evidence="2" type="ORF">H0267_10200</name>
</gene>
<evidence type="ECO:0000256" key="1">
    <source>
        <dbReference type="HAMAP-Rule" id="MF_00800"/>
    </source>
</evidence>
<dbReference type="Proteomes" id="UP000614490">
    <property type="component" value="Unassembled WGS sequence"/>
</dbReference>
<dbReference type="InterPro" id="IPR028345">
    <property type="entry name" value="Antibiotic_NAT-like"/>
</dbReference>
<accession>A0A931HW54</accession>
<name>A0A931HW54_9BACI</name>
<dbReference type="Gene3D" id="3.40.50.10360">
    <property type="entry name" value="Hypothetical protein TT1679"/>
    <property type="match status" value="1"/>
</dbReference>
<keyword evidence="3" id="KW-1185">Reference proteome</keyword>
<proteinExistence type="inferred from homology"/>
<dbReference type="NCBIfam" id="TIGR01440">
    <property type="entry name" value="TIGR01440 family protein"/>
    <property type="match status" value="1"/>
</dbReference>
<reference evidence="2 3" key="1">
    <citation type="journal article" date="2005" name="Int. J. Syst. Evol. Microbiol.">
        <title>Halobacillus yeomjeoni sp. nov., isolated from a marine solar saltern in Korea.</title>
        <authorList>
            <person name="Yoon J.H."/>
            <person name="Kang S.J."/>
            <person name="Lee C.H."/>
            <person name="Oh H.W."/>
            <person name="Oh T.K."/>
        </authorList>
    </citation>
    <scope>NUCLEOTIDE SEQUENCE [LARGE SCALE GENOMIC DNA]</scope>
    <source>
        <strain evidence="2 3">KCTC 3957</strain>
    </source>
</reference>
<sequence>MKEKPNASPFLEIQTGGGGRVVDLADIKVDAEVVVGQLLDSGAFENGLIVIGCSTSEVAGERIGTSGNEQIASVLYAEIQKLTENTGVELAFQCCEHLNRALVVERSVQQQYGLPEVSAVPIPKAGGSMASFAYRQMKEPVLVEHIEADGAIDIGDTLIGMHLKRVAVPLRIEQKSIGHAHLTAAKTRPPLIGGARAVYERSQVEEGSCDE</sequence>
<dbReference type="InterPro" id="IPR006340">
    <property type="entry name" value="DUF436"/>
</dbReference>
<dbReference type="PIRSF" id="PIRSF007510">
    <property type="entry name" value="UCP007510"/>
    <property type="match status" value="1"/>
</dbReference>
<comment type="similarity">
    <text evidence="1">Belongs to the UPF0340 family.</text>
</comment>
<dbReference type="SUPFAM" id="SSF110710">
    <property type="entry name" value="TTHA0583/YokD-like"/>
    <property type="match status" value="1"/>
</dbReference>
<protein>
    <recommendedName>
        <fullName evidence="1">UPF0340 protein H0267_10200</fullName>
    </recommendedName>
</protein>
<dbReference type="Pfam" id="PF04260">
    <property type="entry name" value="DUF436"/>
    <property type="match status" value="1"/>
</dbReference>
<evidence type="ECO:0000313" key="2">
    <source>
        <dbReference type="EMBL" id="MBH0230584.1"/>
    </source>
</evidence>
<comment type="caution">
    <text evidence="2">The sequence shown here is derived from an EMBL/GenBank/DDBJ whole genome shotgun (WGS) entry which is preliminary data.</text>
</comment>
<dbReference type="EMBL" id="JADZSC010000002">
    <property type="protein sequence ID" value="MBH0230584.1"/>
    <property type="molecule type" value="Genomic_DNA"/>
</dbReference>
<dbReference type="HAMAP" id="MF_00800">
    <property type="entry name" value="UPF0340"/>
    <property type="match status" value="1"/>
</dbReference>
<evidence type="ECO:0000313" key="3">
    <source>
        <dbReference type="Proteomes" id="UP000614490"/>
    </source>
</evidence>